<dbReference type="EMBL" id="OZ034816">
    <property type="protein sequence ID" value="CAL1377794.1"/>
    <property type="molecule type" value="Genomic_DNA"/>
</dbReference>
<dbReference type="Pfam" id="PF00078">
    <property type="entry name" value="RVT_1"/>
    <property type="match status" value="1"/>
</dbReference>
<evidence type="ECO:0000313" key="3">
    <source>
        <dbReference type="Proteomes" id="UP001497516"/>
    </source>
</evidence>
<dbReference type="SUPFAM" id="SSF56672">
    <property type="entry name" value="DNA/RNA polymerases"/>
    <property type="match status" value="1"/>
</dbReference>
<organism evidence="2 3">
    <name type="scientific">Linum trigynum</name>
    <dbReference type="NCBI Taxonomy" id="586398"/>
    <lineage>
        <taxon>Eukaryota</taxon>
        <taxon>Viridiplantae</taxon>
        <taxon>Streptophyta</taxon>
        <taxon>Embryophyta</taxon>
        <taxon>Tracheophyta</taxon>
        <taxon>Spermatophyta</taxon>
        <taxon>Magnoliopsida</taxon>
        <taxon>eudicotyledons</taxon>
        <taxon>Gunneridae</taxon>
        <taxon>Pentapetalae</taxon>
        <taxon>rosids</taxon>
        <taxon>fabids</taxon>
        <taxon>Malpighiales</taxon>
        <taxon>Linaceae</taxon>
        <taxon>Linum</taxon>
    </lineage>
</organism>
<evidence type="ECO:0000313" key="2">
    <source>
        <dbReference type="EMBL" id="CAL1377794.1"/>
    </source>
</evidence>
<gene>
    <name evidence="2" type="ORF">LTRI10_LOCUS19419</name>
</gene>
<reference evidence="2 3" key="1">
    <citation type="submission" date="2024-04" db="EMBL/GenBank/DDBJ databases">
        <authorList>
            <person name="Fracassetti M."/>
        </authorList>
    </citation>
    <scope>NUCLEOTIDE SEQUENCE [LARGE SCALE GENOMIC DNA]</scope>
</reference>
<dbReference type="AlphaFoldDB" id="A0AAV2DW10"/>
<name>A0AAV2DW10_9ROSI</name>
<dbReference type="PANTHER" id="PTHR33116:SF86">
    <property type="entry name" value="REVERSE TRANSCRIPTASE DOMAIN-CONTAINING PROTEIN"/>
    <property type="match status" value="1"/>
</dbReference>
<dbReference type="PROSITE" id="PS50878">
    <property type="entry name" value="RT_POL"/>
    <property type="match status" value="1"/>
</dbReference>
<feature type="domain" description="Reverse transcriptase" evidence="1">
    <location>
        <begin position="1"/>
        <end position="126"/>
    </location>
</feature>
<sequence>MMNGTPAGYFSSTRGLRQGDPLSPLLFAICSEGFAALLRQAVGEKRLAGVKVNPRCPSISHLFFADDSYLFLRASKQECETLVQLLGDYQELSGQKVNLSKSAVCFSRNVDPSDIDEMAAILGVGAIGVQDKYLGLPSLVQRSKMETFRYLEEWLLAKLQGWKQK</sequence>
<dbReference type="InterPro" id="IPR043502">
    <property type="entry name" value="DNA/RNA_pol_sf"/>
</dbReference>
<proteinExistence type="predicted"/>
<evidence type="ECO:0000259" key="1">
    <source>
        <dbReference type="PROSITE" id="PS50878"/>
    </source>
</evidence>
<accession>A0AAV2DW10</accession>
<dbReference type="PANTHER" id="PTHR33116">
    <property type="entry name" value="REVERSE TRANSCRIPTASE ZINC-BINDING DOMAIN-CONTAINING PROTEIN-RELATED-RELATED"/>
    <property type="match status" value="1"/>
</dbReference>
<dbReference type="Proteomes" id="UP001497516">
    <property type="component" value="Chromosome 3"/>
</dbReference>
<keyword evidence="3" id="KW-1185">Reference proteome</keyword>
<dbReference type="InterPro" id="IPR000477">
    <property type="entry name" value="RT_dom"/>
</dbReference>
<protein>
    <recommendedName>
        <fullName evidence="1">Reverse transcriptase domain-containing protein</fullName>
    </recommendedName>
</protein>